<keyword evidence="2" id="KW-1133">Transmembrane helix</keyword>
<gene>
    <name evidence="3" type="ORF">BCR39DRAFT_500213</name>
</gene>
<keyword evidence="4" id="KW-1185">Reference proteome</keyword>
<dbReference type="OrthoDB" id="2588189at2759"/>
<accession>A0A1Y2AP47</accession>
<dbReference type="EMBL" id="MCFC01000069">
    <property type="protein sequence ID" value="ORY24292.1"/>
    <property type="molecule type" value="Genomic_DNA"/>
</dbReference>
<evidence type="ECO:0000256" key="2">
    <source>
        <dbReference type="SAM" id="Phobius"/>
    </source>
</evidence>
<protein>
    <submittedName>
        <fullName evidence="3">Uncharacterized protein</fullName>
    </submittedName>
</protein>
<name>A0A1Y2AP47_9TREE</name>
<feature type="compositionally biased region" description="Acidic residues" evidence="1">
    <location>
        <begin position="315"/>
        <end position="325"/>
    </location>
</feature>
<sequence>MPGANNYTIDDAQWATSALQLSSGWNMLRLNGSNQYINPDQVAEMKPLLSNFWNDSVSWTTQPGANTTLSFVGSEIWAYGIAGPDQGAYSVTLNNVTVGNFSAEADTVDYHHLLFATHGLDDGPMHYLTLTNEGQTSLAFDMAYITSQAFFGQPPASSLLTLSAPSTPGLASATPGQLSSPSNASAAAALLPTQYTAAQLASLTEQYHFHWNGAAYFIIVFASLITAVVMVLVVRVIRQDWLGLTKHNAQSRRRSVNDGESYLVSEGNRRERPTTRVLEALKGKQISHPMPSDDGHSIGDSQRTTSRGTGISGGEDAEDQVVQDW</sequence>
<keyword evidence="2" id="KW-0472">Membrane</keyword>
<dbReference type="AlphaFoldDB" id="A0A1Y2AP47"/>
<dbReference type="Proteomes" id="UP000193986">
    <property type="component" value="Unassembled WGS sequence"/>
</dbReference>
<feature type="transmembrane region" description="Helical" evidence="2">
    <location>
        <begin position="214"/>
        <end position="237"/>
    </location>
</feature>
<evidence type="ECO:0000313" key="4">
    <source>
        <dbReference type="Proteomes" id="UP000193986"/>
    </source>
</evidence>
<keyword evidence="2" id="KW-0812">Transmembrane</keyword>
<comment type="caution">
    <text evidence="3">The sequence shown here is derived from an EMBL/GenBank/DDBJ whole genome shotgun (WGS) entry which is preliminary data.</text>
</comment>
<dbReference type="InParanoid" id="A0A1Y2AP47"/>
<feature type="compositionally biased region" description="Basic and acidic residues" evidence="1">
    <location>
        <begin position="267"/>
        <end position="282"/>
    </location>
</feature>
<organism evidence="3 4">
    <name type="scientific">Naematelia encephala</name>
    <dbReference type="NCBI Taxonomy" id="71784"/>
    <lineage>
        <taxon>Eukaryota</taxon>
        <taxon>Fungi</taxon>
        <taxon>Dikarya</taxon>
        <taxon>Basidiomycota</taxon>
        <taxon>Agaricomycotina</taxon>
        <taxon>Tremellomycetes</taxon>
        <taxon>Tremellales</taxon>
        <taxon>Naemateliaceae</taxon>
        <taxon>Naematelia</taxon>
    </lineage>
</organism>
<reference evidence="3 4" key="1">
    <citation type="submission" date="2016-07" db="EMBL/GenBank/DDBJ databases">
        <title>Pervasive Adenine N6-methylation of Active Genes in Fungi.</title>
        <authorList>
            <consortium name="DOE Joint Genome Institute"/>
            <person name="Mondo S.J."/>
            <person name="Dannebaum R.O."/>
            <person name="Kuo R.C."/>
            <person name="Labutti K."/>
            <person name="Haridas S."/>
            <person name="Kuo A."/>
            <person name="Salamov A."/>
            <person name="Ahrendt S.R."/>
            <person name="Lipzen A."/>
            <person name="Sullivan W."/>
            <person name="Andreopoulos W.B."/>
            <person name="Clum A."/>
            <person name="Lindquist E."/>
            <person name="Daum C."/>
            <person name="Ramamoorthy G.K."/>
            <person name="Gryganskyi A."/>
            <person name="Culley D."/>
            <person name="Magnuson J.K."/>
            <person name="James T.Y."/>
            <person name="O'Malley M.A."/>
            <person name="Stajich J.E."/>
            <person name="Spatafora J.W."/>
            <person name="Visel A."/>
            <person name="Grigoriev I.V."/>
        </authorList>
    </citation>
    <scope>NUCLEOTIDE SEQUENCE [LARGE SCALE GENOMIC DNA]</scope>
    <source>
        <strain evidence="3 4">68-887.2</strain>
    </source>
</reference>
<feature type="region of interest" description="Disordered" evidence="1">
    <location>
        <begin position="248"/>
        <end position="325"/>
    </location>
</feature>
<evidence type="ECO:0000313" key="3">
    <source>
        <dbReference type="EMBL" id="ORY24292.1"/>
    </source>
</evidence>
<dbReference type="Gene3D" id="2.60.120.260">
    <property type="entry name" value="Galactose-binding domain-like"/>
    <property type="match status" value="1"/>
</dbReference>
<proteinExistence type="predicted"/>
<evidence type="ECO:0000256" key="1">
    <source>
        <dbReference type="SAM" id="MobiDB-lite"/>
    </source>
</evidence>